<organism evidence="2 3">
    <name type="scientific">Saguinus oedipus</name>
    <name type="common">Cotton-top tamarin</name>
    <name type="synonym">Oedipomidas oedipus</name>
    <dbReference type="NCBI Taxonomy" id="9490"/>
    <lineage>
        <taxon>Eukaryota</taxon>
        <taxon>Metazoa</taxon>
        <taxon>Chordata</taxon>
        <taxon>Craniata</taxon>
        <taxon>Vertebrata</taxon>
        <taxon>Euteleostomi</taxon>
        <taxon>Mammalia</taxon>
        <taxon>Eutheria</taxon>
        <taxon>Euarchontoglires</taxon>
        <taxon>Primates</taxon>
        <taxon>Haplorrhini</taxon>
        <taxon>Platyrrhini</taxon>
        <taxon>Cebidae</taxon>
        <taxon>Callitrichinae</taxon>
        <taxon>Saguinus</taxon>
    </lineage>
</organism>
<evidence type="ECO:0000256" key="1">
    <source>
        <dbReference type="SAM" id="MobiDB-lite"/>
    </source>
</evidence>
<comment type="caution">
    <text evidence="2">The sequence shown here is derived from an EMBL/GenBank/DDBJ whole genome shotgun (WGS) entry which is preliminary data.</text>
</comment>
<reference evidence="2 3" key="1">
    <citation type="submission" date="2023-05" db="EMBL/GenBank/DDBJ databases">
        <title>B98-5 Cell Line De Novo Hybrid Assembly: An Optical Mapping Approach.</title>
        <authorList>
            <person name="Kananen K."/>
            <person name="Auerbach J.A."/>
            <person name="Kautto E."/>
            <person name="Blachly J.S."/>
        </authorList>
    </citation>
    <scope>NUCLEOTIDE SEQUENCE [LARGE SCALE GENOMIC DNA]</scope>
    <source>
        <strain evidence="2">B95-8</strain>
        <tissue evidence="2">Cell line</tissue>
    </source>
</reference>
<dbReference type="EMBL" id="JASSZA010000011">
    <property type="protein sequence ID" value="KAK2099339.1"/>
    <property type="molecule type" value="Genomic_DNA"/>
</dbReference>
<protein>
    <submittedName>
        <fullName evidence="2">Uncharacterized protein</fullName>
    </submittedName>
</protein>
<feature type="region of interest" description="Disordered" evidence="1">
    <location>
        <begin position="23"/>
        <end position="60"/>
    </location>
</feature>
<gene>
    <name evidence="2" type="ORF">P7K49_024790</name>
</gene>
<keyword evidence="3" id="KW-1185">Reference proteome</keyword>
<dbReference type="Proteomes" id="UP001266305">
    <property type="component" value="Unassembled WGS sequence"/>
</dbReference>
<evidence type="ECO:0000313" key="3">
    <source>
        <dbReference type="Proteomes" id="UP001266305"/>
    </source>
</evidence>
<accession>A0ABQ9URB2</accession>
<evidence type="ECO:0000313" key="2">
    <source>
        <dbReference type="EMBL" id="KAK2099339.1"/>
    </source>
</evidence>
<name>A0ABQ9URB2_SAGOE</name>
<sequence length="97" mass="10221">MGTGPPPSLATTTDSLRVTTATSLSLNPQPAGHTLELPQPGIHMPWESGVTSQEPSPGAFRQPAHFRLVTKARGSQPCLCLEMGSPPDSQQFSIPMA</sequence>
<proteinExistence type="predicted"/>
<feature type="non-terminal residue" evidence="2">
    <location>
        <position position="97"/>
    </location>
</feature>